<dbReference type="OrthoDB" id="2970524at2"/>
<accession>A0A3E3K473</accession>
<evidence type="ECO:0000313" key="1">
    <source>
        <dbReference type="EMBL" id="RGE88753.1"/>
    </source>
</evidence>
<sequence>MNIQPERGTRNINEKFYEMETRQIAMLNEIFGEVDLTKREMRTLVWLVGWEKSTVANMVSAIRKAIAAKAGRQEQPFRP</sequence>
<evidence type="ECO:0000313" key="2">
    <source>
        <dbReference type="Proteomes" id="UP000261080"/>
    </source>
</evidence>
<dbReference type="AlphaFoldDB" id="A0A3E3K473"/>
<dbReference type="RefSeq" id="WP_117493328.1">
    <property type="nucleotide sequence ID" value="NZ_DBGAZR010000089.1"/>
</dbReference>
<proteinExistence type="predicted"/>
<comment type="caution">
    <text evidence="1">The sequence shown here is derived from an EMBL/GenBank/DDBJ whole genome shotgun (WGS) entry which is preliminary data.</text>
</comment>
<reference evidence="1 2" key="1">
    <citation type="submission" date="2018-08" db="EMBL/GenBank/DDBJ databases">
        <title>A genome reference for cultivated species of the human gut microbiota.</title>
        <authorList>
            <person name="Zou Y."/>
            <person name="Xue W."/>
            <person name="Luo G."/>
        </authorList>
    </citation>
    <scope>NUCLEOTIDE SEQUENCE [LARGE SCALE GENOMIC DNA]</scope>
    <source>
        <strain evidence="1 2">AF37-2AT</strain>
    </source>
</reference>
<dbReference type="EMBL" id="QVLX01000002">
    <property type="protein sequence ID" value="RGE88753.1"/>
    <property type="molecule type" value="Genomic_DNA"/>
</dbReference>
<organism evidence="1 2">
    <name type="scientific">Sellimonas intestinalis</name>
    <dbReference type="NCBI Taxonomy" id="1653434"/>
    <lineage>
        <taxon>Bacteria</taxon>
        <taxon>Bacillati</taxon>
        <taxon>Bacillota</taxon>
        <taxon>Clostridia</taxon>
        <taxon>Lachnospirales</taxon>
        <taxon>Lachnospiraceae</taxon>
        <taxon>Sellimonas</taxon>
    </lineage>
</organism>
<name>A0A3E3K473_9FIRM</name>
<gene>
    <name evidence="1" type="ORF">DW016_04315</name>
</gene>
<protein>
    <submittedName>
        <fullName evidence="1">Uncharacterized protein</fullName>
    </submittedName>
</protein>
<dbReference type="Proteomes" id="UP000261080">
    <property type="component" value="Unassembled WGS sequence"/>
</dbReference>
<keyword evidence="2" id="KW-1185">Reference proteome</keyword>